<evidence type="ECO:0000256" key="2">
    <source>
        <dbReference type="SAM" id="Phobius"/>
    </source>
</evidence>
<protein>
    <submittedName>
        <fullName evidence="3">Uncharacterized protein</fullName>
    </submittedName>
</protein>
<feature type="compositionally biased region" description="Acidic residues" evidence="1">
    <location>
        <begin position="302"/>
        <end position="311"/>
    </location>
</feature>
<gene>
    <name evidence="3" type="ORF">Athens101428_143</name>
</gene>
<accession>A0A554LPQ3</accession>
<sequence>MKIGFLEKIKGAVKIDGYFIFLWIVFAFTASFILIVQCVSYQSEMVILVIPKNEKIAASSSEVTGNLAEVSETLFFYEKLLRNNPDLNDEWEFLSKDERKKMWNNKIETVHEPESTTLILRISDRSQVKSNLFAKKATDTLFDLASRYYNIKSDIDLRIVEGPITEVVLNGWYWIIFLSLLIGAFLSWLVQLFFVFIEKMLSTKPSLKFPAIKIPEIKKSGKNQKKELEKLIEGYAEKETNFFIAKEGLRFRKNNPPENLPVAFSAEMENGGEFSAENNQEEAIAEMQFGANNDASENKKEEDEDENDADAIPEPTAEDFKKRLNQLLKGDL</sequence>
<comment type="caution">
    <text evidence="3">The sequence shown here is derived from an EMBL/GenBank/DDBJ whole genome shotgun (WGS) entry which is preliminary data.</text>
</comment>
<name>A0A554LPQ3_9BACT</name>
<keyword evidence="2" id="KW-0812">Transmembrane</keyword>
<keyword evidence="2" id="KW-1133">Transmembrane helix</keyword>
<keyword evidence="2" id="KW-0472">Membrane</keyword>
<feature type="transmembrane region" description="Helical" evidence="2">
    <location>
        <begin position="20"/>
        <end position="42"/>
    </location>
</feature>
<dbReference type="AlphaFoldDB" id="A0A554LPQ3"/>
<dbReference type="EMBL" id="VMGN01000005">
    <property type="protein sequence ID" value="TSC94861.1"/>
    <property type="molecule type" value="Genomic_DNA"/>
</dbReference>
<evidence type="ECO:0000313" key="4">
    <source>
        <dbReference type="Proteomes" id="UP000316495"/>
    </source>
</evidence>
<proteinExistence type="predicted"/>
<evidence type="ECO:0000313" key="3">
    <source>
        <dbReference type="EMBL" id="TSC94861.1"/>
    </source>
</evidence>
<feature type="transmembrane region" description="Helical" evidence="2">
    <location>
        <begin position="172"/>
        <end position="197"/>
    </location>
</feature>
<organism evidence="3 4">
    <name type="scientific">Candidatus Berkelbacteria bacterium Athens1014_28</name>
    <dbReference type="NCBI Taxonomy" id="2017145"/>
    <lineage>
        <taxon>Bacteria</taxon>
        <taxon>Candidatus Berkelbacteria</taxon>
    </lineage>
</organism>
<evidence type="ECO:0000256" key="1">
    <source>
        <dbReference type="SAM" id="MobiDB-lite"/>
    </source>
</evidence>
<reference evidence="3 4" key="1">
    <citation type="submission" date="2017-07" db="EMBL/GenBank/DDBJ databases">
        <title>Mechanisms for carbon and nitrogen cycling indicate functional differentiation within the Candidate Phyla Radiation.</title>
        <authorList>
            <person name="Danczak R.E."/>
            <person name="Johnston M.D."/>
            <person name="Kenah C."/>
            <person name="Slattery M."/>
            <person name="Wrighton K.C."/>
            <person name="Wilkins M.J."/>
        </authorList>
    </citation>
    <scope>NUCLEOTIDE SEQUENCE [LARGE SCALE GENOMIC DNA]</scope>
    <source>
        <strain evidence="3">Athens1014_28</strain>
    </source>
</reference>
<dbReference type="Proteomes" id="UP000316495">
    <property type="component" value="Unassembled WGS sequence"/>
</dbReference>
<feature type="region of interest" description="Disordered" evidence="1">
    <location>
        <begin position="285"/>
        <end position="320"/>
    </location>
</feature>